<evidence type="ECO:0000256" key="3">
    <source>
        <dbReference type="ARBA" id="ARBA00023274"/>
    </source>
</evidence>
<dbReference type="InterPro" id="IPR001854">
    <property type="entry name" value="Ribosomal_uL29"/>
</dbReference>
<accession>A0A1J1EBD1</accession>
<protein>
    <recommendedName>
        <fullName evidence="4 5">Large ribosomal subunit protein uL29</fullName>
    </recommendedName>
</protein>
<dbReference type="GO" id="GO:1990904">
    <property type="term" value="C:ribonucleoprotein complex"/>
    <property type="evidence" value="ECO:0007669"/>
    <property type="project" value="UniProtKB-KW"/>
</dbReference>
<comment type="similarity">
    <text evidence="1 5">Belongs to the universal ribosomal protein uL29 family.</text>
</comment>
<dbReference type="OrthoDB" id="5296761at2"/>
<evidence type="ECO:0000256" key="4">
    <source>
        <dbReference type="ARBA" id="ARBA00035204"/>
    </source>
</evidence>
<dbReference type="InterPro" id="IPR036049">
    <property type="entry name" value="Ribosomal_uL29_sf"/>
</dbReference>
<reference evidence="6 7" key="1">
    <citation type="submission" date="2014-03" db="EMBL/GenBank/DDBJ databases">
        <title>complete genome sequence of Flavobacteriaceae bacterium JBKA-6.</title>
        <authorList>
            <person name="Takano T."/>
            <person name="Nakamura Y."/>
            <person name="Takuma S."/>
            <person name="Yasuike M."/>
            <person name="Matsuyama T."/>
            <person name="Sakai T."/>
            <person name="Fujiwara A."/>
            <person name="Kimoto K."/>
            <person name="Fukuda Y."/>
            <person name="Kondo H."/>
            <person name="Hirono I."/>
            <person name="Nakayasu C."/>
        </authorList>
    </citation>
    <scope>NUCLEOTIDE SEQUENCE [LARGE SCALE GENOMIC DNA]</scope>
    <source>
        <strain evidence="6 7">JBKA-6</strain>
    </source>
</reference>
<dbReference type="Proteomes" id="UP000243197">
    <property type="component" value="Chromosome"/>
</dbReference>
<dbReference type="GO" id="GO:0005840">
    <property type="term" value="C:ribosome"/>
    <property type="evidence" value="ECO:0007669"/>
    <property type="project" value="UniProtKB-KW"/>
</dbReference>
<organism evidence="6 7">
    <name type="scientific">Ichthyobacterium seriolicida</name>
    <dbReference type="NCBI Taxonomy" id="242600"/>
    <lineage>
        <taxon>Bacteria</taxon>
        <taxon>Pseudomonadati</taxon>
        <taxon>Bacteroidota</taxon>
        <taxon>Flavobacteriia</taxon>
        <taxon>Flavobacteriales</taxon>
        <taxon>Ichthyobacteriaceae</taxon>
        <taxon>Ichthyobacterium</taxon>
    </lineage>
</organism>
<keyword evidence="7" id="KW-1185">Reference proteome</keyword>
<dbReference type="Gene3D" id="1.10.287.310">
    <property type="match status" value="1"/>
</dbReference>
<dbReference type="GO" id="GO:0006412">
    <property type="term" value="P:translation"/>
    <property type="evidence" value="ECO:0007669"/>
    <property type="project" value="UniProtKB-UniRule"/>
</dbReference>
<proteinExistence type="inferred from homology"/>
<evidence type="ECO:0000313" key="6">
    <source>
        <dbReference type="EMBL" id="BAV94816.1"/>
    </source>
</evidence>
<gene>
    <name evidence="5" type="primary">rpmC</name>
    <name evidence="6" type="ORF">JBKA6_0803</name>
</gene>
<keyword evidence="2 5" id="KW-0689">Ribosomal protein</keyword>
<dbReference type="SUPFAM" id="SSF46561">
    <property type="entry name" value="Ribosomal protein L29 (L29p)"/>
    <property type="match status" value="1"/>
</dbReference>
<dbReference type="Pfam" id="PF00831">
    <property type="entry name" value="Ribosomal_L29"/>
    <property type="match status" value="1"/>
</dbReference>
<dbReference type="AlphaFoldDB" id="A0A1J1EBD1"/>
<evidence type="ECO:0000256" key="2">
    <source>
        <dbReference type="ARBA" id="ARBA00022980"/>
    </source>
</evidence>
<evidence type="ECO:0000313" key="7">
    <source>
        <dbReference type="Proteomes" id="UP000243197"/>
    </source>
</evidence>
<sequence length="63" mass="7337">MKQSEVNGLSVDQLKEKISEKKALYLKLKMEHAVTPLPNPMELRSTRRDISRINTELTKKIQE</sequence>
<dbReference type="NCBIfam" id="TIGR00012">
    <property type="entry name" value="L29"/>
    <property type="match status" value="1"/>
</dbReference>
<dbReference type="KEGG" id="ise:JBKA6_0803"/>
<keyword evidence="3 5" id="KW-0687">Ribonucleoprotein</keyword>
<name>A0A1J1EBD1_9FLAO</name>
<evidence type="ECO:0000256" key="1">
    <source>
        <dbReference type="ARBA" id="ARBA00009254"/>
    </source>
</evidence>
<dbReference type="GO" id="GO:0003735">
    <property type="term" value="F:structural constituent of ribosome"/>
    <property type="evidence" value="ECO:0007669"/>
    <property type="project" value="InterPro"/>
</dbReference>
<evidence type="ECO:0000256" key="5">
    <source>
        <dbReference type="HAMAP-Rule" id="MF_00374"/>
    </source>
</evidence>
<dbReference type="EMBL" id="AP014564">
    <property type="protein sequence ID" value="BAV94816.1"/>
    <property type="molecule type" value="Genomic_DNA"/>
</dbReference>
<dbReference type="HAMAP" id="MF_00374">
    <property type="entry name" value="Ribosomal_uL29"/>
    <property type="match status" value="1"/>
</dbReference>
<dbReference type="RefSeq" id="WP_096686102.1">
    <property type="nucleotide sequence ID" value="NZ_AP014564.1"/>
</dbReference>